<evidence type="ECO:0000256" key="3">
    <source>
        <dbReference type="ARBA" id="ARBA00023125"/>
    </source>
</evidence>
<dbReference type="AlphaFoldDB" id="A0A0F3IDU1"/>
<name>A0A0F3IDU1_9GAMM</name>
<dbReference type="InterPro" id="IPR013762">
    <property type="entry name" value="Integrase-like_cat_sf"/>
</dbReference>
<protein>
    <recommendedName>
        <fullName evidence="5">Tyr recombinase domain-containing protein</fullName>
    </recommendedName>
</protein>
<keyword evidence="4" id="KW-0233">DNA recombination</keyword>
<dbReference type="InterPro" id="IPR002104">
    <property type="entry name" value="Integrase_catalytic"/>
</dbReference>
<evidence type="ECO:0000256" key="1">
    <source>
        <dbReference type="ARBA" id="ARBA00008857"/>
    </source>
</evidence>
<evidence type="ECO:0000259" key="5">
    <source>
        <dbReference type="PROSITE" id="PS51898"/>
    </source>
</evidence>
<comment type="similarity">
    <text evidence="1">Belongs to the 'phage' integrase family.</text>
</comment>
<keyword evidence="3" id="KW-0238">DNA-binding</keyword>
<keyword evidence="2" id="KW-0229">DNA integration</keyword>
<comment type="caution">
    <text evidence="6">The sequence shown here is derived from an EMBL/GenBank/DDBJ whole genome shotgun (WGS) entry which is preliminary data.</text>
</comment>
<sequence>MLPPKWSVNKLLHGLSMQEAAKKARELKLKQTAFTTINKHLSTISPLFKWVAQKPEFAGLQNPCTGLFHDKVKGNNPRPSLPSDMLNVILSSPLFTGFQENGKEHKLGDCLADDWRKWIPLIVLFTGARIGEVAQLRLSDIRCDHGIWYFLIAHDEKAGLTTKSGESRIAVMHNILQQELRFIDFVERRLQTSRGDTTVRLFAELVPNGRGQIGDAPSRWWRKYLKNIQVKSGADGFGAHSFRHGLADRLRVEADLLDTEVAVCLGHVIKSTTSGYGSVSQGTFETAKRVDGSSYLGRRGLLQN</sequence>
<dbReference type="Gene3D" id="1.10.443.10">
    <property type="entry name" value="Intergrase catalytic core"/>
    <property type="match status" value="1"/>
</dbReference>
<dbReference type="EMBL" id="LAJX01000358">
    <property type="protein sequence ID" value="KJV04975.1"/>
    <property type="molecule type" value="Genomic_DNA"/>
</dbReference>
<evidence type="ECO:0000256" key="4">
    <source>
        <dbReference type="ARBA" id="ARBA00023172"/>
    </source>
</evidence>
<accession>A0A0F3IDU1</accession>
<organism evidence="6 7">
    <name type="scientific">Methylocucumis oryzae</name>
    <dbReference type="NCBI Taxonomy" id="1632867"/>
    <lineage>
        <taxon>Bacteria</taxon>
        <taxon>Pseudomonadati</taxon>
        <taxon>Pseudomonadota</taxon>
        <taxon>Gammaproteobacteria</taxon>
        <taxon>Methylococcales</taxon>
        <taxon>Methylococcaceae</taxon>
        <taxon>Methylocucumis</taxon>
    </lineage>
</organism>
<evidence type="ECO:0000256" key="2">
    <source>
        <dbReference type="ARBA" id="ARBA00022908"/>
    </source>
</evidence>
<dbReference type="InterPro" id="IPR050090">
    <property type="entry name" value="Tyrosine_recombinase_XerCD"/>
</dbReference>
<dbReference type="GO" id="GO:0003677">
    <property type="term" value="F:DNA binding"/>
    <property type="evidence" value="ECO:0007669"/>
    <property type="project" value="UniProtKB-KW"/>
</dbReference>
<dbReference type="PROSITE" id="PS51898">
    <property type="entry name" value="TYR_RECOMBINASE"/>
    <property type="match status" value="1"/>
</dbReference>
<feature type="domain" description="Tyr recombinase" evidence="5">
    <location>
        <begin position="93"/>
        <end position="289"/>
    </location>
</feature>
<dbReference type="SUPFAM" id="SSF56349">
    <property type="entry name" value="DNA breaking-rejoining enzymes"/>
    <property type="match status" value="1"/>
</dbReference>
<dbReference type="Pfam" id="PF00589">
    <property type="entry name" value="Phage_integrase"/>
    <property type="match status" value="1"/>
</dbReference>
<dbReference type="PANTHER" id="PTHR30349:SF41">
    <property type="entry name" value="INTEGRASE_RECOMBINASE PROTEIN MJ0367-RELATED"/>
    <property type="match status" value="1"/>
</dbReference>
<evidence type="ECO:0000313" key="6">
    <source>
        <dbReference type="EMBL" id="KJV04975.1"/>
    </source>
</evidence>
<reference evidence="7" key="1">
    <citation type="submission" date="2015-03" db="EMBL/GenBank/DDBJ databases">
        <title>Draft genome sequence of a novel methanotroph (Sn10-6) isolated from flooded ricefield rhizosphere in India.</title>
        <authorList>
            <person name="Pandit P.S."/>
            <person name="Pore S.D."/>
            <person name="Arora P."/>
            <person name="Kapse N.G."/>
            <person name="Dhakephalkar P.K."/>
            <person name="Rahalkar M.C."/>
        </authorList>
    </citation>
    <scope>NUCLEOTIDE SEQUENCE [LARGE SCALE GENOMIC DNA]</scope>
    <source>
        <strain evidence="7">Sn10-6</strain>
    </source>
</reference>
<dbReference type="Proteomes" id="UP000033684">
    <property type="component" value="Unassembled WGS sequence"/>
</dbReference>
<keyword evidence="7" id="KW-1185">Reference proteome</keyword>
<reference evidence="6 7" key="2">
    <citation type="journal article" date="2016" name="Microb. Ecol.">
        <title>Genome Characteristics of a Novel Type I Methanotroph (Sn10-6) Isolated from a Flooded Indian Rice Field.</title>
        <authorList>
            <person name="Rahalkar M.C."/>
            <person name="Pandit P.S."/>
            <person name="Dhakephalkar P.K."/>
            <person name="Pore S."/>
            <person name="Arora P."/>
            <person name="Kapse N."/>
        </authorList>
    </citation>
    <scope>NUCLEOTIDE SEQUENCE [LARGE SCALE GENOMIC DNA]</scope>
    <source>
        <strain evidence="6 7">Sn10-6</strain>
    </source>
</reference>
<dbReference type="GO" id="GO:0006310">
    <property type="term" value="P:DNA recombination"/>
    <property type="evidence" value="ECO:0007669"/>
    <property type="project" value="UniProtKB-KW"/>
</dbReference>
<proteinExistence type="inferred from homology"/>
<evidence type="ECO:0000313" key="7">
    <source>
        <dbReference type="Proteomes" id="UP000033684"/>
    </source>
</evidence>
<dbReference type="PANTHER" id="PTHR30349">
    <property type="entry name" value="PHAGE INTEGRASE-RELATED"/>
    <property type="match status" value="1"/>
</dbReference>
<gene>
    <name evidence="6" type="ORF">VZ94_21565</name>
</gene>
<dbReference type="InterPro" id="IPR011010">
    <property type="entry name" value="DNA_brk_join_enz"/>
</dbReference>
<dbReference type="GO" id="GO:0015074">
    <property type="term" value="P:DNA integration"/>
    <property type="evidence" value="ECO:0007669"/>
    <property type="project" value="UniProtKB-KW"/>
</dbReference>